<evidence type="ECO:0000313" key="2">
    <source>
        <dbReference type="Proteomes" id="UP000031774"/>
    </source>
</evidence>
<dbReference type="RefSeq" id="WP_041129286.1">
    <property type="nucleotide sequence ID" value="NZ_CP010407.1"/>
</dbReference>
<accession>A0A0B5HT84</accession>
<protein>
    <submittedName>
        <fullName evidence="1">Uncharacterized protein</fullName>
    </submittedName>
</protein>
<dbReference type="KEGG" id="svt:SVTN_13290"/>
<proteinExistence type="predicted"/>
<keyword evidence="2" id="KW-1185">Reference proteome</keyword>
<evidence type="ECO:0000313" key="1">
    <source>
        <dbReference type="EMBL" id="AJF65250.1"/>
    </source>
</evidence>
<name>A0A0B5HT84_9ACTN</name>
<gene>
    <name evidence="1" type="ORF">SVTN_13290</name>
</gene>
<dbReference type="HOGENOM" id="CLU_1776478_0_0_11"/>
<dbReference type="EMBL" id="CP010407">
    <property type="protein sequence ID" value="AJF65250.1"/>
    <property type="molecule type" value="Genomic_DNA"/>
</dbReference>
<dbReference type="Proteomes" id="UP000031774">
    <property type="component" value="Chromosome"/>
</dbReference>
<reference evidence="1 2" key="1">
    <citation type="submission" date="2014-12" db="EMBL/GenBank/DDBJ databases">
        <title>Complete genome sequence of Streptomyces vietnamensis strain GIMV4.0001, a genetic manipulable producer of the benzoisochromanequinone antibiotic granaticin.</title>
        <authorList>
            <person name="Deng M.R."/>
            <person name="Guo J."/>
            <person name="Ma L.Y."/>
            <person name="Feng G.D."/>
            <person name="Mo C.Y."/>
            <person name="Zhu H.H."/>
        </authorList>
    </citation>
    <scope>NUCLEOTIDE SEQUENCE [LARGE SCALE GENOMIC DNA]</scope>
    <source>
        <strain evidence="2">GIMV4.0001</strain>
    </source>
</reference>
<dbReference type="AlphaFoldDB" id="A0A0B5HT84"/>
<sequence length="146" mass="16452">MAFKKVRVTLHSIFNDNTGDDPGNELEIFGRWDANRLKFDPDIAEVVSLEHHNLWDRTGDDAQSVVEGTAFIIESSADIDFFDGEFLQIVGHVSEQDDFGPNDVLGSFERNFNLGDIHDGLVQIPQFNESNQRVNVKMSLRVLETG</sequence>
<organism evidence="1 2">
    <name type="scientific">Streptomyces vietnamensis</name>
    <dbReference type="NCBI Taxonomy" id="362257"/>
    <lineage>
        <taxon>Bacteria</taxon>
        <taxon>Bacillati</taxon>
        <taxon>Actinomycetota</taxon>
        <taxon>Actinomycetes</taxon>
        <taxon>Kitasatosporales</taxon>
        <taxon>Streptomycetaceae</taxon>
        <taxon>Streptomyces</taxon>
    </lineage>
</organism>